<evidence type="ECO:0000313" key="5">
    <source>
        <dbReference type="Proteomes" id="UP000009022"/>
    </source>
</evidence>
<evidence type="ECO:0000259" key="3">
    <source>
        <dbReference type="Pfam" id="PF07959"/>
    </source>
</evidence>
<dbReference type="GO" id="GO:0042350">
    <property type="term" value="P:GDP-L-fucose biosynthetic process"/>
    <property type="evidence" value="ECO:0007669"/>
    <property type="project" value="UniProtKB-ARBA"/>
</dbReference>
<dbReference type="OrthoDB" id="10062280at2759"/>
<evidence type="ECO:0000256" key="2">
    <source>
        <dbReference type="ARBA" id="ARBA00022741"/>
    </source>
</evidence>
<organism evidence="4 5">
    <name type="scientific">Trichoplax adhaerens</name>
    <name type="common">Trichoplax reptans</name>
    <dbReference type="NCBI Taxonomy" id="10228"/>
    <lineage>
        <taxon>Eukaryota</taxon>
        <taxon>Metazoa</taxon>
        <taxon>Placozoa</taxon>
        <taxon>Uniplacotomia</taxon>
        <taxon>Trichoplacea</taxon>
        <taxon>Trichoplacidae</taxon>
        <taxon>Trichoplax</taxon>
    </lineage>
</organism>
<dbReference type="eggNOG" id="ENOG502QRKZ">
    <property type="taxonomic scope" value="Eukaryota"/>
</dbReference>
<accession>B3RXN8</accession>
<dbReference type="FunCoup" id="B3RXN8">
    <property type="interactions" value="789"/>
</dbReference>
<dbReference type="InterPro" id="IPR012887">
    <property type="entry name" value="GDP_fucose_pyrophosphorylase"/>
</dbReference>
<keyword evidence="2" id="KW-0547">Nucleotide-binding</keyword>
<dbReference type="AlphaFoldDB" id="B3RXN8"/>
<dbReference type="Proteomes" id="UP000009022">
    <property type="component" value="Unassembled WGS sequence"/>
</dbReference>
<protein>
    <recommendedName>
        <fullName evidence="3">GDP-fucose pyrophosphorylase domain-containing protein</fullName>
    </recommendedName>
</protein>
<keyword evidence="5" id="KW-1185">Reference proteome</keyword>
<dbReference type="STRING" id="10228.B3RXN8"/>
<proteinExistence type="predicted"/>
<evidence type="ECO:0000313" key="4">
    <source>
        <dbReference type="EMBL" id="EDV24464.1"/>
    </source>
</evidence>
<dbReference type="EMBL" id="DS985245">
    <property type="protein sequence ID" value="EDV24464.1"/>
    <property type="molecule type" value="Genomic_DNA"/>
</dbReference>
<reference evidence="4 5" key="1">
    <citation type="journal article" date="2008" name="Nature">
        <title>The Trichoplax genome and the nature of placozoans.</title>
        <authorList>
            <person name="Srivastava M."/>
            <person name="Begovic E."/>
            <person name="Chapman J."/>
            <person name="Putnam N.H."/>
            <person name="Hellsten U."/>
            <person name="Kawashima T."/>
            <person name="Kuo A."/>
            <person name="Mitros T."/>
            <person name="Salamov A."/>
            <person name="Carpenter M.L."/>
            <person name="Signorovitch A.Y."/>
            <person name="Moreno M.A."/>
            <person name="Kamm K."/>
            <person name="Grimwood J."/>
            <person name="Schmutz J."/>
            <person name="Shapiro H."/>
            <person name="Grigoriev I.V."/>
            <person name="Buss L.W."/>
            <person name="Schierwater B."/>
            <person name="Dellaporta S.L."/>
            <person name="Rokhsar D.S."/>
        </authorList>
    </citation>
    <scope>NUCLEOTIDE SEQUENCE [LARGE SCALE GENOMIC DNA]</scope>
    <source>
        <strain evidence="4 5">Grell-BS-1999</strain>
    </source>
</reference>
<dbReference type="SUPFAM" id="SSF51161">
    <property type="entry name" value="Trimeric LpxA-like enzymes"/>
    <property type="match status" value="1"/>
</dbReference>
<dbReference type="GO" id="GO:0016772">
    <property type="term" value="F:transferase activity, transferring phosphorus-containing groups"/>
    <property type="evidence" value="ECO:0007669"/>
    <property type="project" value="InterPro"/>
</dbReference>
<dbReference type="PANTHER" id="PTHR15045">
    <property type="entry name" value="FUCOSE-1-PHOSPHATE GUANYLYLTRANSFERASE"/>
    <property type="match status" value="1"/>
</dbReference>
<sequence>MSELLRRETLRKRNLFQSVRQDDELEIPFWDIVVITASDSEQEVAYMAQLQAKMGCELPASVKYHVFPDPVGLKIGNGGSTMAALDNLEQIYGKELDNYKVLMIHAGGYSQRLPSASVLGKIFTALPFGNPLYQMIEAKLMMYIDFPSRMKAGVFVTCADDIELFTIDGNWDFYQPGFTALGHPSPLKIGTTHGVFVLNAEDNKSDSEFSVQSAKCRRFLHKPSIEVMHREGAVVDADTVFTDSAYFMDRNTAKLLLKYYLNHRPLQCEIDAYGDFLQALGSEANDDYTHNTSNITDVTETIVQTRKEIFQWLKGTQLNVLLFKNSVFYHIGTTLEYLNHYCNNTDFQYELSCHPMVMTVGKNALTDASCPEVGSRCSIIHSKIGKNVQLYGESIVEYCLIENDVTIQPNCILSNIHLSSNLTVPENSFLHSVAVKQGTQKYFVTVAYSVGDNIKKYTSNISQLDTLNYAGRKISHVIRNVLNLNPADIWTNGTKIDLWHAKLFPSYKSHRDSVEFAVKMLNYVQTDRRIDLDSIPNRLSMADVIKQKDVLSILNYRRDLKAMVIS</sequence>
<keyword evidence="1" id="KW-0808">Transferase</keyword>
<dbReference type="Gene3D" id="2.160.10.10">
    <property type="entry name" value="Hexapeptide repeat proteins"/>
    <property type="match status" value="1"/>
</dbReference>
<dbReference type="GeneID" id="6753567"/>
<dbReference type="Pfam" id="PF07959">
    <property type="entry name" value="Fucose_pyrophosphorylase"/>
    <property type="match status" value="1"/>
</dbReference>
<dbReference type="PANTHER" id="PTHR15045:SF1">
    <property type="entry name" value="FUCOSE-1-PHOSPHATE GUANYLYLTRANSFERASE"/>
    <property type="match status" value="1"/>
</dbReference>
<dbReference type="KEGG" id="tad:TRIADDRAFT_24800"/>
<dbReference type="InterPro" id="IPR011004">
    <property type="entry name" value="Trimer_LpxA-like_sf"/>
</dbReference>
<dbReference type="PhylomeDB" id="B3RXN8"/>
<dbReference type="GO" id="GO:0000166">
    <property type="term" value="F:nucleotide binding"/>
    <property type="evidence" value="ECO:0007669"/>
    <property type="project" value="UniProtKB-KW"/>
</dbReference>
<feature type="domain" description="GDP-fucose pyrophosphorylase" evidence="3">
    <location>
        <begin position="94"/>
        <end position="508"/>
    </location>
</feature>
<dbReference type="RefSeq" id="XP_002112354.1">
    <property type="nucleotide sequence ID" value="XM_002112318.1"/>
</dbReference>
<evidence type="ECO:0000256" key="1">
    <source>
        <dbReference type="ARBA" id="ARBA00022679"/>
    </source>
</evidence>
<gene>
    <name evidence="4" type="ORF">TRIADDRAFT_24800</name>
</gene>
<dbReference type="HOGENOM" id="CLU_508637_0_0_1"/>
<dbReference type="InParanoid" id="B3RXN8"/>
<name>B3RXN8_TRIAD</name>
<dbReference type="OMA" id="DMIAYRE"/>
<dbReference type="CTD" id="6753567"/>